<dbReference type="Proteomes" id="UP000012329">
    <property type="component" value="Unassembled WGS sequence"/>
</dbReference>
<dbReference type="EMBL" id="AFJL02000147">
    <property type="protein sequence ID" value="EMY04248.1"/>
    <property type="molecule type" value="Genomic_DNA"/>
</dbReference>
<comment type="caution">
    <text evidence="2">The sequence shown here is derived from an EMBL/GenBank/DDBJ whole genome shotgun (WGS) entry which is preliminary data.</text>
</comment>
<feature type="region of interest" description="Disordered" evidence="1">
    <location>
        <begin position="1"/>
        <end position="51"/>
    </location>
</feature>
<dbReference type="AlphaFoldDB" id="A0A829D646"/>
<proteinExistence type="predicted"/>
<feature type="compositionally biased region" description="Basic and acidic residues" evidence="1">
    <location>
        <begin position="42"/>
        <end position="51"/>
    </location>
</feature>
<evidence type="ECO:0000313" key="2">
    <source>
        <dbReference type="EMBL" id="EMY04248.1"/>
    </source>
</evidence>
<name>A0A829D646_LEPIR</name>
<accession>A0A829D646</accession>
<evidence type="ECO:0000256" key="1">
    <source>
        <dbReference type="SAM" id="MobiDB-lite"/>
    </source>
</evidence>
<protein>
    <submittedName>
        <fullName evidence="2">Uncharacterized protein</fullName>
    </submittedName>
</protein>
<feature type="non-terminal residue" evidence="2">
    <location>
        <position position="51"/>
    </location>
</feature>
<feature type="compositionally biased region" description="Basic residues" evidence="1">
    <location>
        <begin position="28"/>
        <end position="41"/>
    </location>
</feature>
<gene>
    <name evidence="2" type="ORF">LEP1GSC029_0599</name>
</gene>
<reference evidence="2 3" key="1">
    <citation type="submission" date="2013-02" db="EMBL/GenBank/DDBJ databases">
        <authorList>
            <person name="Harkins D.M."/>
            <person name="Durkin A.S."/>
            <person name="Brinkac L.M."/>
            <person name="Haft D.H."/>
            <person name="Selengut J.D."/>
            <person name="Sanka R."/>
            <person name="DePew J."/>
            <person name="Purushe J."/>
            <person name="Whelen A.C."/>
            <person name="Vinetz J.M."/>
            <person name="Sutton G.G."/>
            <person name="Nierman W.C."/>
            <person name="Fouts D.E."/>
        </authorList>
    </citation>
    <scope>NUCLEOTIDE SEQUENCE [LARGE SCALE GENOMIC DNA]</scope>
    <source>
        <strain evidence="2 3">2002000626</strain>
    </source>
</reference>
<evidence type="ECO:0000313" key="3">
    <source>
        <dbReference type="Proteomes" id="UP000012329"/>
    </source>
</evidence>
<organism evidence="2 3">
    <name type="scientific">Leptospira interrogans str. 2002000626</name>
    <dbReference type="NCBI Taxonomy" id="996803"/>
    <lineage>
        <taxon>Bacteria</taxon>
        <taxon>Pseudomonadati</taxon>
        <taxon>Spirochaetota</taxon>
        <taxon>Spirochaetia</taxon>
        <taxon>Leptospirales</taxon>
        <taxon>Leptospiraceae</taxon>
        <taxon>Leptospira</taxon>
    </lineage>
</organism>
<sequence length="51" mass="6147">MLVYHNSGLLRPSAPLKTLGERNEKSRNQIRRNRLWKKNFRSHTDRRQLSS</sequence>